<gene>
    <name evidence="4" type="ORF">ACJMK2_023492</name>
</gene>
<dbReference type="GO" id="GO:0031981">
    <property type="term" value="C:nuclear lumen"/>
    <property type="evidence" value="ECO:0007669"/>
    <property type="project" value="UniProtKB-ARBA"/>
</dbReference>
<dbReference type="Gene3D" id="2.40.50.140">
    <property type="entry name" value="Nucleic acid-binding proteins"/>
    <property type="match status" value="1"/>
</dbReference>
<evidence type="ECO:0000313" key="5">
    <source>
        <dbReference type="Proteomes" id="UP001634394"/>
    </source>
</evidence>
<sequence>MMTEDFVKPRINGSMLSNYRGRQVCVLGIGKQVDSNGTSFILSTSDNQDIKVIMQEPLNEYVSGLTEVHGQVDPRNQIICQNYINFPKEVSDSFDMNLYNEAIGLMSRLSEHYITGVPEQ</sequence>
<comment type="caution">
    <text evidence="4">The sequence shown here is derived from an EMBL/GenBank/DDBJ whole genome shotgun (WGS) entry which is preliminary data.</text>
</comment>
<dbReference type="FunFam" id="2.40.50.140:FF:000395">
    <property type="entry name" value="Replication protein A3"/>
    <property type="match status" value="1"/>
</dbReference>
<dbReference type="EMBL" id="JBJQND010000019">
    <property type="protein sequence ID" value="KAL3831788.1"/>
    <property type="molecule type" value="Genomic_DNA"/>
</dbReference>
<comment type="subcellular location">
    <subcellularLocation>
        <location evidence="1">Nucleus</location>
    </subcellularLocation>
</comment>
<comment type="similarity">
    <text evidence="2">Belongs to the replication factor A protein 3 family.</text>
</comment>
<protein>
    <recommendedName>
        <fullName evidence="6">Replication protein A 14 kDa subunit</fullName>
    </recommendedName>
</protein>
<dbReference type="Pfam" id="PF08661">
    <property type="entry name" value="Rep_fac-A_3"/>
    <property type="match status" value="1"/>
</dbReference>
<dbReference type="PANTHER" id="PTHR15114:SF1">
    <property type="entry name" value="REPLICATION PROTEIN A 14 KDA SUBUNIT"/>
    <property type="match status" value="1"/>
</dbReference>
<proteinExistence type="inferred from homology"/>
<dbReference type="CDD" id="cd04479">
    <property type="entry name" value="RPA3"/>
    <property type="match status" value="1"/>
</dbReference>
<organism evidence="4 5">
    <name type="scientific">Sinanodonta woodiana</name>
    <name type="common">Chinese pond mussel</name>
    <name type="synonym">Anodonta woodiana</name>
    <dbReference type="NCBI Taxonomy" id="1069815"/>
    <lineage>
        <taxon>Eukaryota</taxon>
        <taxon>Metazoa</taxon>
        <taxon>Spiralia</taxon>
        <taxon>Lophotrochozoa</taxon>
        <taxon>Mollusca</taxon>
        <taxon>Bivalvia</taxon>
        <taxon>Autobranchia</taxon>
        <taxon>Heteroconchia</taxon>
        <taxon>Palaeoheterodonta</taxon>
        <taxon>Unionida</taxon>
        <taxon>Unionoidea</taxon>
        <taxon>Unionidae</taxon>
        <taxon>Unioninae</taxon>
        <taxon>Sinanodonta</taxon>
    </lineage>
</organism>
<evidence type="ECO:0000256" key="2">
    <source>
        <dbReference type="ARBA" id="ARBA00009761"/>
    </source>
</evidence>
<dbReference type="InterPro" id="IPR013970">
    <property type="entry name" value="Rfa2"/>
</dbReference>
<accession>A0ABD3T553</accession>
<evidence type="ECO:0008006" key="6">
    <source>
        <dbReference type="Google" id="ProtNLM"/>
    </source>
</evidence>
<evidence type="ECO:0000256" key="1">
    <source>
        <dbReference type="ARBA" id="ARBA00004123"/>
    </source>
</evidence>
<dbReference type="InterPro" id="IPR012340">
    <property type="entry name" value="NA-bd_OB-fold"/>
</dbReference>
<dbReference type="PANTHER" id="PTHR15114">
    <property type="entry name" value="REPLICATION PROTEIN A3"/>
    <property type="match status" value="1"/>
</dbReference>
<evidence type="ECO:0000313" key="4">
    <source>
        <dbReference type="EMBL" id="KAL3831788.1"/>
    </source>
</evidence>
<evidence type="ECO:0000256" key="3">
    <source>
        <dbReference type="ARBA" id="ARBA00023242"/>
    </source>
</evidence>
<dbReference type="AlphaFoldDB" id="A0ABD3T553"/>
<keyword evidence="5" id="KW-1185">Reference proteome</keyword>
<keyword evidence="3" id="KW-0539">Nucleus</keyword>
<dbReference type="SUPFAM" id="SSF50249">
    <property type="entry name" value="Nucleic acid-binding proteins"/>
    <property type="match status" value="1"/>
</dbReference>
<dbReference type="Proteomes" id="UP001634394">
    <property type="component" value="Unassembled WGS sequence"/>
</dbReference>
<reference evidence="4 5" key="1">
    <citation type="submission" date="2024-11" db="EMBL/GenBank/DDBJ databases">
        <title>Chromosome-level genome assembly of the freshwater bivalve Anodonta woodiana.</title>
        <authorList>
            <person name="Chen X."/>
        </authorList>
    </citation>
    <scope>NUCLEOTIDE SEQUENCE [LARGE SCALE GENOMIC DNA]</scope>
    <source>
        <strain evidence="4">MN2024</strain>
        <tissue evidence="4">Gills</tissue>
    </source>
</reference>
<name>A0ABD3T553_SINWO</name>